<dbReference type="InterPro" id="IPR011992">
    <property type="entry name" value="EF-hand-dom_pair"/>
</dbReference>
<evidence type="ECO:0000313" key="1">
    <source>
        <dbReference type="EMBL" id="KAH3859223.1"/>
    </source>
</evidence>
<reference evidence="1" key="1">
    <citation type="journal article" date="2019" name="bioRxiv">
        <title>The Genome of the Zebra Mussel, Dreissena polymorpha: A Resource for Invasive Species Research.</title>
        <authorList>
            <person name="McCartney M.A."/>
            <person name="Auch B."/>
            <person name="Kono T."/>
            <person name="Mallez S."/>
            <person name="Zhang Y."/>
            <person name="Obille A."/>
            <person name="Becker A."/>
            <person name="Abrahante J.E."/>
            <person name="Garbe J."/>
            <person name="Badalamenti J.P."/>
            <person name="Herman A."/>
            <person name="Mangelson H."/>
            <person name="Liachko I."/>
            <person name="Sullivan S."/>
            <person name="Sone E.D."/>
            <person name="Koren S."/>
            <person name="Silverstein K.A.T."/>
            <person name="Beckman K.B."/>
            <person name="Gohl D.M."/>
        </authorList>
    </citation>
    <scope>NUCLEOTIDE SEQUENCE</scope>
    <source>
        <strain evidence="1">Duluth1</strain>
        <tissue evidence="1">Whole animal</tissue>
    </source>
</reference>
<accession>A0A9D4LIK6</accession>
<name>A0A9D4LIK6_DREPO</name>
<dbReference type="Proteomes" id="UP000828390">
    <property type="component" value="Unassembled WGS sequence"/>
</dbReference>
<dbReference type="AlphaFoldDB" id="A0A9D4LIK6"/>
<protein>
    <recommendedName>
        <fullName evidence="3">EF-hand domain-containing protein</fullName>
    </recommendedName>
</protein>
<dbReference type="EMBL" id="JAIWYP010000003">
    <property type="protein sequence ID" value="KAH3859223.1"/>
    <property type="molecule type" value="Genomic_DNA"/>
</dbReference>
<dbReference type="SUPFAM" id="SSF47473">
    <property type="entry name" value="EF-hand"/>
    <property type="match status" value="1"/>
</dbReference>
<evidence type="ECO:0000313" key="2">
    <source>
        <dbReference type="Proteomes" id="UP000828390"/>
    </source>
</evidence>
<gene>
    <name evidence="1" type="ORF">DPMN_101939</name>
</gene>
<reference evidence="1" key="2">
    <citation type="submission" date="2020-11" db="EMBL/GenBank/DDBJ databases">
        <authorList>
            <person name="McCartney M.A."/>
            <person name="Auch B."/>
            <person name="Kono T."/>
            <person name="Mallez S."/>
            <person name="Becker A."/>
            <person name="Gohl D.M."/>
            <person name="Silverstein K.A.T."/>
            <person name="Koren S."/>
            <person name="Bechman K.B."/>
            <person name="Herman A."/>
            <person name="Abrahante J.E."/>
            <person name="Garbe J."/>
        </authorList>
    </citation>
    <scope>NUCLEOTIDE SEQUENCE</scope>
    <source>
        <strain evidence="1">Duluth1</strain>
        <tissue evidence="1">Whole animal</tissue>
    </source>
</reference>
<sequence>MTMTLLGAQMSQSEIDYMISVTDVDGDGLINYDGLHIFHHLFVFPLSSLCIYKECWSGKQIVLVVIGADLTHATAVGIEPVTVEGLRSLLTGYVCYHPVTPITFHGIILQQN</sequence>
<proteinExistence type="predicted"/>
<dbReference type="Gene3D" id="1.10.238.10">
    <property type="entry name" value="EF-hand"/>
    <property type="match status" value="1"/>
</dbReference>
<evidence type="ECO:0008006" key="3">
    <source>
        <dbReference type="Google" id="ProtNLM"/>
    </source>
</evidence>
<organism evidence="1 2">
    <name type="scientific">Dreissena polymorpha</name>
    <name type="common">Zebra mussel</name>
    <name type="synonym">Mytilus polymorpha</name>
    <dbReference type="NCBI Taxonomy" id="45954"/>
    <lineage>
        <taxon>Eukaryota</taxon>
        <taxon>Metazoa</taxon>
        <taxon>Spiralia</taxon>
        <taxon>Lophotrochozoa</taxon>
        <taxon>Mollusca</taxon>
        <taxon>Bivalvia</taxon>
        <taxon>Autobranchia</taxon>
        <taxon>Heteroconchia</taxon>
        <taxon>Euheterodonta</taxon>
        <taxon>Imparidentia</taxon>
        <taxon>Neoheterodontei</taxon>
        <taxon>Myida</taxon>
        <taxon>Dreissenoidea</taxon>
        <taxon>Dreissenidae</taxon>
        <taxon>Dreissena</taxon>
    </lineage>
</organism>
<comment type="caution">
    <text evidence="1">The sequence shown here is derived from an EMBL/GenBank/DDBJ whole genome shotgun (WGS) entry which is preliminary data.</text>
</comment>
<keyword evidence="2" id="KW-1185">Reference proteome</keyword>